<name>A0A1M7LEV3_9GAMM</name>
<dbReference type="STRING" id="1220495.SAMN05216288_4238"/>
<keyword evidence="2" id="KW-1185">Reference proteome</keyword>
<proteinExistence type="predicted"/>
<sequence length="286" mass="30065">MNFVNNWFQVVALPLGATTLALDLEDGDYQFTLTDDAAAATRWEIVTAEVLSGNATLVRGQEGTVAQSWPAGSVIYNSVTAGTLNTIDSRLAALESGGTGAIVGDALPGAQDIPTAVGALYAVPGTGVWVSMGTEHGSDWARLVGSYYQNAYQYPAGTPGTSFTAEYDQRNFGVSVSDAYIGAYPATLVMPWVGMPYGLEIHITPALADSIALSMDFTAMGEQAYVQIENSGVDGVELSVSGGIVTVTVAEACTLKLVSHWREGNEFGVDFQLVPITPSTIISYPE</sequence>
<evidence type="ECO:0000313" key="2">
    <source>
        <dbReference type="Proteomes" id="UP000184305"/>
    </source>
</evidence>
<dbReference type="RefSeq" id="WP_073267445.1">
    <property type="nucleotide sequence ID" value="NZ_FRBQ01000008.1"/>
</dbReference>
<organism evidence="1 2">
    <name type="scientific">Phytopseudomonas punonensis</name>
    <dbReference type="NCBI Taxonomy" id="1220495"/>
    <lineage>
        <taxon>Bacteria</taxon>
        <taxon>Pseudomonadati</taxon>
        <taxon>Pseudomonadota</taxon>
        <taxon>Gammaproteobacteria</taxon>
        <taxon>Pseudomonadales</taxon>
        <taxon>Pseudomonadaceae</taxon>
        <taxon>Phytopseudomonas</taxon>
    </lineage>
</organism>
<dbReference type="EMBL" id="FRBQ01000008">
    <property type="protein sequence ID" value="SHM76442.1"/>
    <property type="molecule type" value="Genomic_DNA"/>
</dbReference>
<dbReference type="AlphaFoldDB" id="A0A1M7LEV3"/>
<dbReference type="OrthoDB" id="7031774at2"/>
<accession>A0A1M7LEV3</accession>
<gene>
    <name evidence="1" type="ORF">SAMN05216288_4238</name>
</gene>
<reference evidence="2" key="1">
    <citation type="submission" date="2016-11" db="EMBL/GenBank/DDBJ databases">
        <authorList>
            <person name="Varghese N."/>
            <person name="Submissions S."/>
        </authorList>
    </citation>
    <scope>NUCLEOTIDE SEQUENCE [LARGE SCALE GENOMIC DNA]</scope>
    <source>
        <strain evidence="2">CECT 8089</strain>
    </source>
</reference>
<protein>
    <submittedName>
        <fullName evidence="1">Uncharacterized protein</fullName>
    </submittedName>
</protein>
<evidence type="ECO:0000313" key="1">
    <source>
        <dbReference type="EMBL" id="SHM76442.1"/>
    </source>
</evidence>
<dbReference type="Proteomes" id="UP000184305">
    <property type="component" value="Unassembled WGS sequence"/>
</dbReference>